<sequence length="71" mass="8781">MDILTILILLIHEHKLSFHLILCSFYTHFIESFYYEKMLNIRQFFGIYRDDYMIVTFILLMWCITFLVCVF</sequence>
<evidence type="ECO:0000256" key="1">
    <source>
        <dbReference type="SAM" id="Phobius"/>
    </source>
</evidence>
<dbReference type="AlphaFoldDB" id="A0A8C3WGH1"/>
<organism evidence="2 3">
    <name type="scientific">Catagonus wagneri</name>
    <name type="common">Chacoan peccary</name>
    <dbReference type="NCBI Taxonomy" id="51154"/>
    <lineage>
        <taxon>Eukaryota</taxon>
        <taxon>Metazoa</taxon>
        <taxon>Chordata</taxon>
        <taxon>Craniata</taxon>
        <taxon>Vertebrata</taxon>
        <taxon>Euteleostomi</taxon>
        <taxon>Mammalia</taxon>
        <taxon>Eutheria</taxon>
        <taxon>Laurasiatheria</taxon>
        <taxon>Artiodactyla</taxon>
        <taxon>Suina</taxon>
        <taxon>Tayassuidae</taxon>
        <taxon>Catagonus</taxon>
    </lineage>
</organism>
<evidence type="ECO:0000313" key="2">
    <source>
        <dbReference type="Ensembl" id="ENSCWAP00000013287.1"/>
    </source>
</evidence>
<dbReference type="Ensembl" id="ENSCWAT00000014437.1">
    <property type="protein sequence ID" value="ENSCWAP00000013287.1"/>
    <property type="gene ID" value="ENSCWAG00000010364.1"/>
</dbReference>
<accession>A0A8C3WGH1</accession>
<feature type="transmembrane region" description="Helical" evidence="1">
    <location>
        <begin position="52"/>
        <end position="70"/>
    </location>
</feature>
<reference evidence="2" key="2">
    <citation type="submission" date="2025-09" db="UniProtKB">
        <authorList>
            <consortium name="Ensembl"/>
        </authorList>
    </citation>
    <scope>IDENTIFICATION</scope>
</reference>
<keyword evidence="1" id="KW-1133">Transmembrane helix</keyword>
<keyword evidence="3" id="KW-1185">Reference proteome</keyword>
<evidence type="ECO:0000313" key="3">
    <source>
        <dbReference type="Proteomes" id="UP000694540"/>
    </source>
</evidence>
<protein>
    <submittedName>
        <fullName evidence="2">Uncharacterized protein</fullName>
    </submittedName>
</protein>
<reference evidence="2" key="1">
    <citation type="submission" date="2025-08" db="UniProtKB">
        <authorList>
            <consortium name="Ensembl"/>
        </authorList>
    </citation>
    <scope>IDENTIFICATION</scope>
</reference>
<name>A0A8C3WGH1_9CETA</name>
<proteinExistence type="predicted"/>
<dbReference type="Proteomes" id="UP000694540">
    <property type="component" value="Unplaced"/>
</dbReference>
<keyword evidence="1" id="KW-0812">Transmembrane</keyword>
<keyword evidence="1" id="KW-0472">Membrane</keyword>